<evidence type="ECO:0000256" key="7">
    <source>
        <dbReference type="SAM" id="Phobius"/>
    </source>
</evidence>
<feature type="transmembrane region" description="Helical" evidence="7">
    <location>
        <begin position="251"/>
        <end position="267"/>
    </location>
</feature>
<dbReference type="Gene3D" id="1.20.1250.20">
    <property type="entry name" value="MFS general substrate transporter like domains"/>
    <property type="match status" value="2"/>
</dbReference>
<organism evidence="8 9">
    <name type="scientific">Jutongia huaianensis</name>
    <dbReference type="NCBI Taxonomy" id="2763668"/>
    <lineage>
        <taxon>Bacteria</taxon>
        <taxon>Bacillati</taxon>
        <taxon>Bacillota</taxon>
        <taxon>Clostridia</taxon>
        <taxon>Lachnospirales</taxon>
        <taxon>Lachnospiraceae</taxon>
        <taxon>Jutongia</taxon>
    </lineage>
</organism>
<feature type="transmembrane region" description="Helical" evidence="7">
    <location>
        <begin position="12"/>
        <end position="34"/>
    </location>
</feature>
<sequence>MNIRNDFRHTIAASYIGYITQAIVNNFAPLLFVTFHRTYGISLSRIGLLVTVNFVTQILVDLFSAKFTDRIGYRPNAVLAHIFAAVGLILLGILPELTSDPYLGISIAVVIYAIGGGLTEVIISPIVEACPTDKKGAAMSLLHSFYCWGSVLVVLVSTLLFRLLGLDSWRIISAMWAVIPACNAIYFCFVPINSLADEGRGMSITGLLKEKVFWVLALLMLCSGASELAMSQWASALAETGLHVSKTVGDLAGPCFFAILMGSGRVLHAHVAERFSLTGYLGACACLCIVSYLVVTFSPLPAISLAACGVCGLSVAAMWPGTFSISSKVCPQGGTTIFALLALAGDIGCSAGPTTVGFVSSALQDNLKLGLLSAIIFPVLMIAGLTMCRKYEK</sequence>
<feature type="transmembrane region" description="Helical" evidence="7">
    <location>
        <begin position="171"/>
        <end position="192"/>
    </location>
</feature>
<feature type="transmembrane region" description="Helical" evidence="7">
    <location>
        <begin position="46"/>
        <end position="65"/>
    </location>
</feature>
<feature type="transmembrane region" description="Helical" evidence="7">
    <location>
        <begin position="101"/>
        <end position="124"/>
    </location>
</feature>
<feature type="transmembrane region" description="Helical" evidence="7">
    <location>
        <begin position="303"/>
        <end position="325"/>
    </location>
</feature>
<dbReference type="RefSeq" id="WP_249296932.1">
    <property type="nucleotide sequence ID" value="NZ_JACRSX010000001.1"/>
</dbReference>
<keyword evidence="3" id="KW-0813">Transport</keyword>
<dbReference type="PANTHER" id="PTHR23514">
    <property type="entry name" value="BYPASS OF STOP CODON PROTEIN 6"/>
    <property type="match status" value="1"/>
</dbReference>
<evidence type="ECO:0000256" key="3">
    <source>
        <dbReference type="ARBA" id="ARBA00022448"/>
    </source>
</evidence>
<feature type="transmembrane region" description="Helical" evidence="7">
    <location>
        <begin position="337"/>
        <end position="363"/>
    </location>
</feature>
<feature type="transmembrane region" description="Helical" evidence="7">
    <location>
        <begin position="279"/>
        <end position="297"/>
    </location>
</feature>
<keyword evidence="4 7" id="KW-0812">Transmembrane</keyword>
<evidence type="ECO:0000256" key="5">
    <source>
        <dbReference type="ARBA" id="ARBA00022989"/>
    </source>
</evidence>
<dbReference type="InterPro" id="IPR036259">
    <property type="entry name" value="MFS_trans_sf"/>
</dbReference>
<dbReference type="EMBL" id="JACRSX010000001">
    <property type="protein sequence ID" value="MBC8561186.1"/>
    <property type="molecule type" value="Genomic_DNA"/>
</dbReference>
<reference evidence="8 9" key="1">
    <citation type="submission" date="2020-08" db="EMBL/GenBank/DDBJ databases">
        <title>Genome public.</title>
        <authorList>
            <person name="Liu C."/>
            <person name="Sun Q."/>
        </authorList>
    </citation>
    <scope>NUCLEOTIDE SEQUENCE [LARGE SCALE GENOMIC DNA]</scope>
    <source>
        <strain evidence="8 9">NSJ-37</strain>
    </source>
</reference>
<dbReference type="InterPro" id="IPR051788">
    <property type="entry name" value="MFS_Transporter"/>
</dbReference>
<feature type="transmembrane region" description="Helical" evidence="7">
    <location>
        <begin position="369"/>
        <end position="388"/>
    </location>
</feature>
<dbReference type="Pfam" id="PF07690">
    <property type="entry name" value="MFS_1"/>
    <property type="match status" value="1"/>
</dbReference>
<feature type="transmembrane region" description="Helical" evidence="7">
    <location>
        <begin position="77"/>
        <end position="95"/>
    </location>
</feature>
<comment type="subcellular location">
    <subcellularLocation>
        <location evidence="1">Cell membrane</location>
        <topology evidence="1">Multi-pass membrane protein</topology>
    </subcellularLocation>
</comment>
<proteinExistence type="inferred from homology"/>
<dbReference type="Proteomes" id="UP000606193">
    <property type="component" value="Unassembled WGS sequence"/>
</dbReference>
<keyword evidence="5 7" id="KW-1133">Transmembrane helix</keyword>
<evidence type="ECO:0000256" key="6">
    <source>
        <dbReference type="ARBA" id="ARBA00023136"/>
    </source>
</evidence>
<feature type="transmembrane region" description="Helical" evidence="7">
    <location>
        <begin position="212"/>
        <end position="231"/>
    </location>
</feature>
<dbReference type="InterPro" id="IPR011701">
    <property type="entry name" value="MFS"/>
</dbReference>
<comment type="caution">
    <text evidence="8">The sequence shown here is derived from an EMBL/GenBank/DDBJ whole genome shotgun (WGS) entry which is preliminary data.</text>
</comment>
<accession>A0ABR7MXS7</accession>
<name>A0ABR7MXS7_9FIRM</name>
<comment type="similarity">
    <text evidence="2">Belongs to the major facilitator superfamily.</text>
</comment>
<evidence type="ECO:0000256" key="1">
    <source>
        <dbReference type="ARBA" id="ARBA00004651"/>
    </source>
</evidence>
<evidence type="ECO:0000313" key="9">
    <source>
        <dbReference type="Proteomes" id="UP000606193"/>
    </source>
</evidence>
<evidence type="ECO:0000313" key="8">
    <source>
        <dbReference type="EMBL" id="MBC8561186.1"/>
    </source>
</evidence>
<keyword evidence="9" id="KW-1185">Reference proteome</keyword>
<protein>
    <submittedName>
        <fullName evidence="8">MFS transporter</fullName>
    </submittedName>
</protein>
<dbReference type="SUPFAM" id="SSF103473">
    <property type="entry name" value="MFS general substrate transporter"/>
    <property type="match status" value="1"/>
</dbReference>
<keyword evidence="6 7" id="KW-0472">Membrane</keyword>
<dbReference type="PANTHER" id="PTHR23514:SF3">
    <property type="entry name" value="BYPASS OF STOP CODON PROTEIN 6"/>
    <property type="match status" value="1"/>
</dbReference>
<feature type="transmembrane region" description="Helical" evidence="7">
    <location>
        <begin position="145"/>
        <end position="165"/>
    </location>
</feature>
<evidence type="ECO:0000256" key="2">
    <source>
        <dbReference type="ARBA" id="ARBA00008335"/>
    </source>
</evidence>
<evidence type="ECO:0000256" key="4">
    <source>
        <dbReference type="ARBA" id="ARBA00022692"/>
    </source>
</evidence>
<gene>
    <name evidence="8" type="ORF">H8704_00830</name>
</gene>